<dbReference type="Proteomes" id="UP000191691">
    <property type="component" value="Unassembled WGS sequence"/>
</dbReference>
<feature type="region of interest" description="Disordered" evidence="1">
    <location>
        <begin position="577"/>
        <end position="599"/>
    </location>
</feature>
<feature type="domain" description="5'-3' DNA helicase ZGRF1-like N-terminal" evidence="2">
    <location>
        <begin position="22"/>
        <end position="102"/>
    </location>
</feature>
<dbReference type="OMA" id="FQCLFTH"/>
<feature type="region of interest" description="Disordered" evidence="1">
    <location>
        <begin position="165"/>
        <end position="438"/>
    </location>
</feature>
<dbReference type="GO" id="GO:0005634">
    <property type="term" value="C:nucleus"/>
    <property type="evidence" value="ECO:0007669"/>
    <property type="project" value="TreeGrafter"/>
</dbReference>
<evidence type="ECO:0000256" key="1">
    <source>
        <dbReference type="SAM" id="MobiDB-lite"/>
    </source>
</evidence>
<feature type="compositionally biased region" description="Polar residues" evidence="1">
    <location>
        <begin position="112"/>
        <end position="121"/>
    </location>
</feature>
<reference evidence="4" key="1">
    <citation type="journal article" date="2017" name="Nat. Microbiol.">
        <title>Global analysis of biosynthetic gene clusters reveals vast potential of secondary metabolite production in Penicillium species.</title>
        <authorList>
            <person name="Nielsen J.C."/>
            <person name="Grijseels S."/>
            <person name="Prigent S."/>
            <person name="Ji B."/>
            <person name="Dainat J."/>
            <person name="Nielsen K.F."/>
            <person name="Frisvad J.C."/>
            <person name="Workman M."/>
            <person name="Nielsen J."/>
        </authorList>
    </citation>
    <scope>NUCLEOTIDE SEQUENCE [LARGE SCALE GENOMIC DNA]</scope>
    <source>
        <strain evidence="4">IBT 13039</strain>
    </source>
</reference>
<feature type="region of interest" description="Disordered" evidence="1">
    <location>
        <begin position="548"/>
        <end position="567"/>
    </location>
</feature>
<proteinExistence type="predicted"/>
<gene>
    <name evidence="3" type="ORF">PENNAL_c0057G11007</name>
</gene>
<feature type="compositionally biased region" description="Polar residues" evidence="1">
    <location>
        <begin position="395"/>
        <end position="411"/>
    </location>
</feature>
<feature type="compositionally biased region" description="Basic and acidic residues" evidence="1">
    <location>
        <begin position="331"/>
        <end position="345"/>
    </location>
</feature>
<accession>A0A1V6XRN8</accession>
<feature type="region of interest" description="Disordered" evidence="1">
    <location>
        <begin position="450"/>
        <end position="474"/>
    </location>
</feature>
<dbReference type="GO" id="GO:0035861">
    <property type="term" value="C:site of double-strand break"/>
    <property type="evidence" value="ECO:0007669"/>
    <property type="project" value="TreeGrafter"/>
</dbReference>
<dbReference type="PANTHER" id="PTHR28535:SF1">
    <property type="entry name" value="PROTEIN ZGRF1"/>
    <property type="match status" value="1"/>
</dbReference>
<evidence type="ECO:0000259" key="2">
    <source>
        <dbReference type="Pfam" id="PF10382"/>
    </source>
</evidence>
<dbReference type="AlphaFoldDB" id="A0A1V6XRN8"/>
<organism evidence="3 4">
    <name type="scientific">Penicillium nalgiovense</name>
    <dbReference type="NCBI Taxonomy" id="60175"/>
    <lineage>
        <taxon>Eukaryota</taxon>
        <taxon>Fungi</taxon>
        <taxon>Dikarya</taxon>
        <taxon>Ascomycota</taxon>
        <taxon>Pezizomycotina</taxon>
        <taxon>Eurotiomycetes</taxon>
        <taxon>Eurotiomycetidae</taxon>
        <taxon>Eurotiales</taxon>
        <taxon>Aspergillaceae</taxon>
        <taxon>Penicillium</taxon>
    </lineage>
</organism>
<feature type="compositionally biased region" description="Low complexity" evidence="1">
    <location>
        <begin position="125"/>
        <end position="141"/>
    </location>
</feature>
<feature type="compositionally biased region" description="Polar residues" evidence="1">
    <location>
        <begin position="365"/>
        <end position="385"/>
    </location>
</feature>
<feature type="compositionally biased region" description="Low complexity" evidence="1">
    <location>
        <begin position="252"/>
        <end position="272"/>
    </location>
</feature>
<dbReference type="GO" id="GO:0006302">
    <property type="term" value="P:double-strand break repair"/>
    <property type="evidence" value="ECO:0007669"/>
    <property type="project" value="TreeGrafter"/>
</dbReference>
<feature type="compositionally biased region" description="Basic and acidic residues" evidence="1">
    <location>
        <begin position="584"/>
        <end position="599"/>
    </location>
</feature>
<protein>
    <recommendedName>
        <fullName evidence="2">5'-3' DNA helicase ZGRF1-like N-terminal domain-containing protein</fullName>
    </recommendedName>
</protein>
<feature type="compositionally biased region" description="Polar residues" evidence="1">
    <location>
        <begin position="457"/>
        <end position="474"/>
    </location>
</feature>
<feature type="compositionally biased region" description="Polar residues" evidence="1">
    <location>
        <begin position="207"/>
        <end position="226"/>
    </location>
</feature>
<dbReference type="InterPro" id="IPR052800">
    <property type="entry name" value="DNA_Repair_Helicase_ZGRF1"/>
</dbReference>
<dbReference type="Pfam" id="PF10382">
    <property type="entry name" value="ZGRF1-like_N"/>
    <property type="match status" value="1"/>
</dbReference>
<comment type="caution">
    <text evidence="3">The sequence shown here is derived from an EMBL/GenBank/DDBJ whole genome shotgun (WGS) entry which is preliminary data.</text>
</comment>
<feature type="region of interest" description="Disordered" evidence="1">
    <location>
        <begin position="98"/>
        <end position="141"/>
    </location>
</feature>
<evidence type="ECO:0000313" key="3">
    <source>
        <dbReference type="EMBL" id="OQE77834.1"/>
    </source>
</evidence>
<keyword evidence="4" id="KW-1185">Reference proteome</keyword>
<evidence type="ECO:0000313" key="4">
    <source>
        <dbReference type="Proteomes" id="UP000191691"/>
    </source>
</evidence>
<dbReference type="PANTHER" id="PTHR28535">
    <property type="entry name" value="ZINC FINGER GRF-TYPE CONTAINING 1"/>
    <property type="match status" value="1"/>
</dbReference>
<dbReference type="InterPro" id="IPR018838">
    <property type="entry name" value="ZGRF1-like_N"/>
</dbReference>
<dbReference type="EMBL" id="MOOB01000057">
    <property type="protein sequence ID" value="OQE77834.1"/>
    <property type="molecule type" value="Genomic_DNA"/>
</dbReference>
<sequence>MMSTPSSSARLPPTSPQVTASVAKFRCLYTHDLRRKSKRWHDGYLRYHKFNKRVMVYDDQGNFIGDHHWRSPDDVQDGDEMELDKGVLIEVTENMGTTETDITTLYEKKKSSQGSPQSREPASQVPRTSASVSASVSAPLRSSQSFRSLNDLLGIKRTSIGHLVSPYEQRNPPQPAPSIQEPERAQKRQRTYMVNRSRAQGEIIDLTDSTGSPQGLSTSQMSNQVTKEPPREGGDSAADVLVTNCAQRSTLQSTQLRPQRPSPPSFSRVSDSATCEPIFSLPTPEVVRTAKNSQPARPLANKPKNGHPHIQPPKPIPSSTSSLPAVTPETEISRPRGNLRVEHSSINRGNQSRAVSRPMPPQRSDPPTRTTGGSTPQAPVRTVTNYVKHIEPADNQASINGPPSANVSPSTNMPPPSRPSSAVGSGAPTAALRMGTAKPRRKLMYSALLPGALRTPSPATSDTPPGSATRETVTNTPEQQLAAAPDNSANEEFVPSISTQFIFDEMINGSGFKSPPMIKRLTGKRSLDSPLRKSISDPTALTAQQVPAGGSFHAANKENEPKEQGPWTSEALDLFDFWPAGRPKPNEREEYNGRSESRA</sequence>
<name>A0A1V6XRN8_PENNA</name>